<feature type="domain" description="PpiC" evidence="6">
    <location>
        <begin position="140"/>
        <end position="240"/>
    </location>
</feature>
<organism evidence="7 8">
    <name type="scientific">Pigmentiphaga soli</name>
    <dbReference type="NCBI Taxonomy" id="1007095"/>
    <lineage>
        <taxon>Bacteria</taxon>
        <taxon>Pseudomonadati</taxon>
        <taxon>Pseudomonadota</taxon>
        <taxon>Betaproteobacteria</taxon>
        <taxon>Burkholderiales</taxon>
        <taxon>Alcaligenaceae</taxon>
        <taxon>Pigmentiphaga</taxon>
    </lineage>
</organism>
<dbReference type="PANTHER" id="PTHR47245:SF3">
    <property type="entry name" value="PEPTIDYL-PROLYL CIS-TRANS ISOMERASE, PPIC-TYPE-RELATED"/>
    <property type="match status" value="1"/>
</dbReference>
<proteinExistence type="inferred from homology"/>
<dbReference type="InterPro" id="IPR046357">
    <property type="entry name" value="PPIase_dom_sf"/>
</dbReference>
<feature type="chain" id="PRO_5045628300" evidence="5">
    <location>
        <begin position="24"/>
        <end position="297"/>
    </location>
</feature>
<protein>
    <submittedName>
        <fullName evidence="7">Peptidylprolyl isomerase</fullName>
    </submittedName>
</protein>
<gene>
    <name evidence="7" type="ORF">GCM10023144_39760</name>
</gene>
<name>A0ABP8HJM4_9BURK</name>
<dbReference type="InterPro" id="IPR050245">
    <property type="entry name" value="PrsA_foldase"/>
</dbReference>
<dbReference type="PROSITE" id="PS01096">
    <property type="entry name" value="PPIC_PPIASE_1"/>
    <property type="match status" value="1"/>
</dbReference>
<evidence type="ECO:0000256" key="1">
    <source>
        <dbReference type="ARBA" id="ARBA00007656"/>
    </source>
</evidence>
<dbReference type="PANTHER" id="PTHR47245">
    <property type="entry name" value="PEPTIDYLPROLYL ISOMERASE"/>
    <property type="match status" value="1"/>
</dbReference>
<dbReference type="SUPFAM" id="SSF109998">
    <property type="entry name" value="Triger factor/SurA peptide-binding domain-like"/>
    <property type="match status" value="1"/>
</dbReference>
<evidence type="ECO:0000313" key="7">
    <source>
        <dbReference type="EMBL" id="GAA4340278.1"/>
    </source>
</evidence>
<sequence>MRRAGLHAALGLMLATSAGAAVAASAGASVARMGSISISQDELEQMLRSLPPSARQQLKGDHAAVERWLADRLASEALLREAQSKKWADQPQVKSQIDAAVREITGRSYLASVSQPPADYPSDADLRAAYEQNKGNFNVPAVYHVAQIYLAAPQSDSNAVAKARTQAQALAAQARSGDFAALAQSQSQDRNSAANGGDVGTLPLEQLLPEVRTAVSTMKPGQVSDPVQSPTGFHIVKLIDSKPAHTATFDEVKPRLQQLLRQQRQQQLAQAYLQGLAKQGSYTIDNAAVDAALSKGN</sequence>
<dbReference type="EMBL" id="BAABFO010000025">
    <property type="protein sequence ID" value="GAA4340278.1"/>
    <property type="molecule type" value="Genomic_DNA"/>
</dbReference>
<dbReference type="InterPro" id="IPR027304">
    <property type="entry name" value="Trigger_fact/SurA_dom_sf"/>
</dbReference>
<keyword evidence="3" id="KW-0697">Rotamase</keyword>
<dbReference type="InterPro" id="IPR000297">
    <property type="entry name" value="PPIase_PpiC"/>
</dbReference>
<reference evidence="8" key="1">
    <citation type="journal article" date="2019" name="Int. J. Syst. Evol. Microbiol.">
        <title>The Global Catalogue of Microorganisms (GCM) 10K type strain sequencing project: providing services to taxonomists for standard genome sequencing and annotation.</title>
        <authorList>
            <consortium name="The Broad Institute Genomics Platform"/>
            <consortium name="The Broad Institute Genome Sequencing Center for Infectious Disease"/>
            <person name="Wu L."/>
            <person name="Ma J."/>
        </authorList>
    </citation>
    <scope>NUCLEOTIDE SEQUENCE [LARGE SCALE GENOMIC DNA]</scope>
    <source>
        <strain evidence="8">JCM 17666</strain>
    </source>
</reference>
<feature type="compositionally biased region" description="Polar residues" evidence="4">
    <location>
        <begin position="183"/>
        <end position="194"/>
    </location>
</feature>
<comment type="similarity">
    <text evidence="1">Belongs to the PpiC/parvulin rotamase family.</text>
</comment>
<evidence type="ECO:0000256" key="2">
    <source>
        <dbReference type="ARBA" id="ARBA00023235"/>
    </source>
</evidence>
<dbReference type="Proteomes" id="UP001501671">
    <property type="component" value="Unassembled WGS sequence"/>
</dbReference>
<accession>A0ABP8HJM4</accession>
<dbReference type="InterPro" id="IPR023058">
    <property type="entry name" value="PPIase_PpiC_CS"/>
</dbReference>
<evidence type="ECO:0000259" key="6">
    <source>
        <dbReference type="PROSITE" id="PS50198"/>
    </source>
</evidence>
<dbReference type="SUPFAM" id="SSF54534">
    <property type="entry name" value="FKBP-like"/>
    <property type="match status" value="1"/>
</dbReference>
<keyword evidence="2 3" id="KW-0413">Isomerase</keyword>
<evidence type="ECO:0000256" key="4">
    <source>
        <dbReference type="SAM" id="MobiDB-lite"/>
    </source>
</evidence>
<evidence type="ECO:0000313" key="8">
    <source>
        <dbReference type="Proteomes" id="UP001501671"/>
    </source>
</evidence>
<feature type="region of interest" description="Disordered" evidence="4">
    <location>
        <begin position="182"/>
        <end position="202"/>
    </location>
</feature>
<dbReference type="PROSITE" id="PS50198">
    <property type="entry name" value="PPIC_PPIASE_2"/>
    <property type="match status" value="1"/>
</dbReference>
<keyword evidence="5" id="KW-0732">Signal</keyword>
<evidence type="ECO:0000256" key="5">
    <source>
        <dbReference type="SAM" id="SignalP"/>
    </source>
</evidence>
<dbReference type="Gene3D" id="3.10.50.40">
    <property type="match status" value="1"/>
</dbReference>
<feature type="signal peptide" evidence="5">
    <location>
        <begin position="1"/>
        <end position="23"/>
    </location>
</feature>
<evidence type="ECO:0000256" key="3">
    <source>
        <dbReference type="PROSITE-ProRule" id="PRU00278"/>
    </source>
</evidence>
<keyword evidence="8" id="KW-1185">Reference proteome</keyword>
<comment type="caution">
    <text evidence="7">The sequence shown here is derived from an EMBL/GenBank/DDBJ whole genome shotgun (WGS) entry which is preliminary data.</text>
</comment>
<dbReference type="GO" id="GO:0016853">
    <property type="term" value="F:isomerase activity"/>
    <property type="evidence" value="ECO:0007669"/>
    <property type="project" value="UniProtKB-KW"/>
</dbReference>
<dbReference type="Pfam" id="PF13145">
    <property type="entry name" value="Rotamase_2"/>
    <property type="match status" value="1"/>
</dbReference>